<evidence type="ECO:0000313" key="2">
    <source>
        <dbReference type="Proteomes" id="UP000886653"/>
    </source>
</evidence>
<name>A0A9P6NRC4_9BASI</name>
<dbReference type="EMBL" id="MU167217">
    <property type="protein sequence ID" value="KAG0150793.1"/>
    <property type="molecule type" value="Genomic_DNA"/>
</dbReference>
<reference evidence="1" key="1">
    <citation type="submission" date="2013-11" db="EMBL/GenBank/DDBJ databases">
        <title>Genome sequence of the fusiform rust pathogen reveals effectors for host alternation and coevolution with pine.</title>
        <authorList>
            <consortium name="DOE Joint Genome Institute"/>
            <person name="Smith K."/>
            <person name="Pendleton A."/>
            <person name="Kubisiak T."/>
            <person name="Anderson C."/>
            <person name="Salamov A."/>
            <person name="Aerts A."/>
            <person name="Riley R."/>
            <person name="Clum A."/>
            <person name="Lindquist E."/>
            <person name="Ence D."/>
            <person name="Campbell M."/>
            <person name="Kronenberg Z."/>
            <person name="Feau N."/>
            <person name="Dhillon B."/>
            <person name="Hamelin R."/>
            <person name="Burleigh J."/>
            <person name="Smith J."/>
            <person name="Yandell M."/>
            <person name="Nelson C."/>
            <person name="Grigoriev I."/>
            <person name="Davis J."/>
        </authorList>
    </citation>
    <scope>NUCLEOTIDE SEQUENCE</scope>
    <source>
        <strain evidence="1">G11</strain>
    </source>
</reference>
<dbReference type="AlphaFoldDB" id="A0A9P6NRC4"/>
<comment type="caution">
    <text evidence="1">The sequence shown here is derived from an EMBL/GenBank/DDBJ whole genome shotgun (WGS) entry which is preliminary data.</text>
</comment>
<keyword evidence="2" id="KW-1185">Reference proteome</keyword>
<dbReference type="Proteomes" id="UP000886653">
    <property type="component" value="Unassembled WGS sequence"/>
</dbReference>
<gene>
    <name evidence="1" type="ORF">CROQUDRAFT_87628</name>
</gene>
<evidence type="ECO:0000313" key="1">
    <source>
        <dbReference type="EMBL" id="KAG0150793.1"/>
    </source>
</evidence>
<protein>
    <submittedName>
        <fullName evidence="1">Uncharacterized protein</fullName>
    </submittedName>
</protein>
<organism evidence="1 2">
    <name type="scientific">Cronartium quercuum f. sp. fusiforme G11</name>
    <dbReference type="NCBI Taxonomy" id="708437"/>
    <lineage>
        <taxon>Eukaryota</taxon>
        <taxon>Fungi</taxon>
        <taxon>Dikarya</taxon>
        <taxon>Basidiomycota</taxon>
        <taxon>Pucciniomycotina</taxon>
        <taxon>Pucciniomycetes</taxon>
        <taxon>Pucciniales</taxon>
        <taxon>Coleosporiaceae</taxon>
        <taxon>Cronartium</taxon>
    </lineage>
</organism>
<accession>A0A9P6NRC4</accession>
<sequence length="277" mass="30258">MSDLLSTVDTSDSGSFVGVTPLLFKPCGIDDVKATNIGVISNGIWNNNLCFGRGVGPKLANLSMIEMGRSFKWSRKWSIPYKACLTEPFLTLCQLKLVETYEINLIDAGKPEAGRRAGSPSSLLFLPVIAEHTTYRTRYGLPIGPVVFLRPTTNPYYPNPIKRGNRFFGYTFFATILAKNSTRSPTPFVQTFLPHSSTLNVPTLRQGLPREPICSEAPESIPHTDLRRSCVGASDLAMFGGPPYSLLRIFGPSEAFGNLIPTAVGASGHRKLPKAFS</sequence>
<proteinExistence type="predicted"/>